<dbReference type="Pfam" id="PF01335">
    <property type="entry name" value="DED"/>
    <property type="match status" value="1"/>
</dbReference>
<dbReference type="InterPro" id="IPR001875">
    <property type="entry name" value="DED_dom"/>
</dbReference>
<proteinExistence type="predicted"/>
<feature type="domain" description="DED" evidence="3">
    <location>
        <begin position="10"/>
        <end position="91"/>
    </location>
</feature>
<evidence type="ECO:0000259" key="3">
    <source>
        <dbReference type="PROSITE" id="PS50168"/>
    </source>
</evidence>
<dbReference type="Gene3D" id="1.10.533.10">
    <property type="entry name" value="Death Domain, Fas"/>
    <property type="match status" value="2"/>
</dbReference>
<feature type="domain" description="Death" evidence="2">
    <location>
        <begin position="118"/>
        <end position="193"/>
    </location>
</feature>
<dbReference type="PANTHER" id="PTHR48169">
    <property type="entry name" value="DED DOMAIN-CONTAINING PROTEIN"/>
    <property type="match status" value="1"/>
</dbReference>
<keyword evidence="5" id="KW-1185">Reference proteome</keyword>
<protein>
    <recommendedName>
        <fullName evidence="6">FADD</fullName>
    </recommendedName>
</protein>
<evidence type="ECO:0000256" key="1">
    <source>
        <dbReference type="ARBA" id="ARBA00022703"/>
    </source>
</evidence>
<name>A0AAN9BT23_9CAEN</name>
<evidence type="ECO:0000259" key="2">
    <source>
        <dbReference type="PROSITE" id="PS50017"/>
    </source>
</evidence>
<dbReference type="GO" id="GO:0006915">
    <property type="term" value="P:apoptotic process"/>
    <property type="evidence" value="ECO:0007669"/>
    <property type="project" value="UniProtKB-KW"/>
</dbReference>
<evidence type="ECO:0008006" key="6">
    <source>
        <dbReference type="Google" id="ProtNLM"/>
    </source>
</evidence>
<dbReference type="InterPro" id="IPR000488">
    <property type="entry name" value="Death_dom"/>
</dbReference>
<gene>
    <name evidence="4" type="ORF">V1264_011133</name>
</gene>
<organism evidence="4 5">
    <name type="scientific">Littorina saxatilis</name>
    <dbReference type="NCBI Taxonomy" id="31220"/>
    <lineage>
        <taxon>Eukaryota</taxon>
        <taxon>Metazoa</taxon>
        <taxon>Spiralia</taxon>
        <taxon>Lophotrochozoa</taxon>
        <taxon>Mollusca</taxon>
        <taxon>Gastropoda</taxon>
        <taxon>Caenogastropoda</taxon>
        <taxon>Littorinimorpha</taxon>
        <taxon>Littorinoidea</taxon>
        <taxon>Littorinidae</taxon>
        <taxon>Littorina</taxon>
    </lineage>
</organism>
<comment type="caution">
    <text evidence="4">The sequence shown here is derived from an EMBL/GenBank/DDBJ whole genome shotgun (WGS) entry which is preliminary data.</text>
</comment>
<dbReference type="GO" id="GO:0007165">
    <property type="term" value="P:signal transduction"/>
    <property type="evidence" value="ECO:0007669"/>
    <property type="project" value="InterPro"/>
</dbReference>
<accession>A0AAN9BT23</accession>
<dbReference type="AlphaFoldDB" id="A0AAN9BT23"/>
<keyword evidence="1" id="KW-0053">Apoptosis</keyword>
<dbReference type="CDD" id="cd01670">
    <property type="entry name" value="Death"/>
    <property type="match status" value="1"/>
</dbReference>
<dbReference type="EMBL" id="JBAMIC010000002">
    <property type="protein sequence ID" value="KAK7111518.1"/>
    <property type="molecule type" value="Genomic_DNA"/>
</dbReference>
<dbReference type="Pfam" id="PF00531">
    <property type="entry name" value="Death"/>
    <property type="match status" value="1"/>
</dbReference>
<dbReference type="Proteomes" id="UP001374579">
    <property type="component" value="Unassembled WGS sequence"/>
</dbReference>
<dbReference type="PROSITE" id="PS50168">
    <property type="entry name" value="DED"/>
    <property type="match status" value="1"/>
</dbReference>
<dbReference type="PANTHER" id="PTHR48169:SF7">
    <property type="entry name" value="CASPASE 10"/>
    <property type="match status" value="1"/>
</dbReference>
<dbReference type="PROSITE" id="PS50017">
    <property type="entry name" value="DEATH_DOMAIN"/>
    <property type="match status" value="1"/>
</dbReference>
<sequence>MEHINPRENAYRRMLINLNKLITDQELAAMKFQCKVAGIGDRNRDKIQSTLELWEKLEERKLLGSDNLTFLRQLLESCTNNRRDVLDVVSQFEKYGHADVHDGRSGGQEDVNKEVNFLAENLGRDWKFFMRALGLKESSLDMCVESHPRNVREQIHMAFSEWRKDGKAKKSEITRALKEVHRNDLLRDIHSGNIY</sequence>
<dbReference type="CDD" id="cd08336">
    <property type="entry name" value="DED_FADD"/>
    <property type="match status" value="1"/>
</dbReference>
<dbReference type="SUPFAM" id="SSF47986">
    <property type="entry name" value="DEATH domain"/>
    <property type="match status" value="1"/>
</dbReference>
<evidence type="ECO:0000313" key="5">
    <source>
        <dbReference type="Proteomes" id="UP001374579"/>
    </source>
</evidence>
<dbReference type="InterPro" id="IPR011029">
    <property type="entry name" value="DEATH-like_dom_sf"/>
</dbReference>
<evidence type="ECO:0000313" key="4">
    <source>
        <dbReference type="EMBL" id="KAK7111518.1"/>
    </source>
</evidence>
<reference evidence="4 5" key="1">
    <citation type="submission" date="2024-02" db="EMBL/GenBank/DDBJ databases">
        <title>Chromosome-scale genome assembly of the rough periwinkle Littorina saxatilis.</title>
        <authorList>
            <person name="De Jode A."/>
            <person name="Faria R."/>
            <person name="Formenti G."/>
            <person name="Sims Y."/>
            <person name="Smith T.P."/>
            <person name="Tracey A."/>
            <person name="Wood J.M.D."/>
            <person name="Zagrodzka Z.B."/>
            <person name="Johannesson K."/>
            <person name="Butlin R.K."/>
            <person name="Leder E.H."/>
        </authorList>
    </citation>
    <scope>NUCLEOTIDE SEQUENCE [LARGE SCALE GENOMIC DNA]</scope>
    <source>
        <strain evidence="4">Snail1</strain>
        <tissue evidence="4">Muscle</tissue>
    </source>
</reference>
<dbReference type="GO" id="GO:0042981">
    <property type="term" value="P:regulation of apoptotic process"/>
    <property type="evidence" value="ECO:0007669"/>
    <property type="project" value="InterPro"/>
</dbReference>
<dbReference type="SMART" id="SM00031">
    <property type="entry name" value="DED"/>
    <property type="match status" value="1"/>
</dbReference>